<accession>A0A6B0SIA5</accession>
<dbReference type="AlphaFoldDB" id="A0A6B0SIA5"/>
<dbReference type="InterPro" id="IPR013668">
    <property type="entry name" value="RNase_R_HTH_12"/>
</dbReference>
<dbReference type="EMBL" id="WUUU01000110">
    <property type="protein sequence ID" value="MXR21418.1"/>
    <property type="molecule type" value="Genomic_DNA"/>
</dbReference>
<proteinExistence type="predicted"/>
<dbReference type="Proteomes" id="UP000471521">
    <property type="component" value="Unassembled WGS sequence"/>
</dbReference>
<dbReference type="Pfam" id="PF08461">
    <property type="entry name" value="WHD_RNase_R"/>
    <property type="match status" value="1"/>
</dbReference>
<reference evidence="2 3" key="1">
    <citation type="submission" date="2019-12" db="EMBL/GenBank/DDBJ databases">
        <title>Isolation and characterization of three novel carbon monoxide-oxidizing members of Halobacteria from salione crusts and soils.</title>
        <authorList>
            <person name="Myers M.R."/>
            <person name="King G.M."/>
        </authorList>
    </citation>
    <scope>NUCLEOTIDE SEQUENCE [LARGE SCALE GENOMIC DNA]</scope>
    <source>
        <strain evidence="2 3">PCN9</strain>
    </source>
</reference>
<protein>
    <recommendedName>
        <fullName evidence="1">Ribonuclease R winged-helix domain-containing protein</fullName>
    </recommendedName>
</protein>
<evidence type="ECO:0000313" key="3">
    <source>
        <dbReference type="Proteomes" id="UP000471521"/>
    </source>
</evidence>
<evidence type="ECO:0000259" key="1">
    <source>
        <dbReference type="Pfam" id="PF08461"/>
    </source>
</evidence>
<keyword evidence="3" id="KW-1185">Reference proteome</keyword>
<name>A0A6B0SIA5_9EURY</name>
<feature type="domain" description="Ribonuclease R winged-helix" evidence="1">
    <location>
        <begin position="15"/>
        <end position="80"/>
    </location>
</feature>
<dbReference type="OrthoDB" id="285635at2157"/>
<gene>
    <name evidence="2" type="ORF">GRX66_12675</name>
</gene>
<dbReference type="InterPro" id="IPR036390">
    <property type="entry name" value="WH_DNA-bd_sf"/>
</dbReference>
<dbReference type="InterPro" id="IPR036388">
    <property type="entry name" value="WH-like_DNA-bd_sf"/>
</dbReference>
<evidence type="ECO:0000313" key="2">
    <source>
        <dbReference type="EMBL" id="MXR21418.1"/>
    </source>
</evidence>
<sequence length="197" mass="21968">MQRVRPNWLNENDELILELLGKSGVALNKRGIELNLELNGETASYSTIKRRVDKLSEAEFIEKVRQEGSYYQITSKGINYLTGSPYGAATAGNEPVEATEIDPLDYQILEEVQGKDDAPSVDEVVALVSAEPERIRDRIRALVSEGMLAEDAEGHLKLSLGGQYLLQMFRLEPDTTEDVGRYGYVELTSGKEEVETE</sequence>
<dbReference type="RefSeq" id="WP_159526894.1">
    <property type="nucleotide sequence ID" value="NZ_WUUU01000110.1"/>
</dbReference>
<dbReference type="SUPFAM" id="SSF46785">
    <property type="entry name" value="Winged helix' DNA-binding domain"/>
    <property type="match status" value="1"/>
</dbReference>
<organism evidence="2 3">
    <name type="scientific">Halobacterium bonnevillei</name>
    <dbReference type="NCBI Taxonomy" id="2692200"/>
    <lineage>
        <taxon>Archaea</taxon>
        <taxon>Methanobacteriati</taxon>
        <taxon>Methanobacteriota</taxon>
        <taxon>Stenosarchaea group</taxon>
        <taxon>Halobacteria</taxon>
        <taxon>Halobacteriales</taxon>
        <taxon>Halobacteriaceae</taxon>
        <taxon>Halobacterium</taxon>
    </lineage>
</organism>
<dbReference type="Gene3D" id="1.10.10.10">
    <property type="entry name" value="Winged helix-like DNA-binding domain superfamily/Winged helix DNA-binding domain"/>
    <property type="match status" value="1"/>
</dbReference>
<comment type="caution">
    <text evidence="2">The sequence shown here is derived from an EMBL/GenBank/DDBJ whole genome shotgun (WGS) entry which is preliminary data.</text>
</comment>